<evidence type="ECO:0000313" key="2">
    <source>
        <dbReference type="EMBL" id="MBX17811.1"/>
    </source>
</evidence>
<dbReference type="AlphaFoldDB" id="A0A2P2LIM6"/>
<sequence length="63" mass="7193">MGRLFPQLKLVTSKSQCNNIAEKQKSMKKDTGFQVHDVPQYKQGQSSKPFRGNIFLLTGRNHT</sequence>
<name>A0A2P2LIM6_RHIMU</name>
<organism evidence="2">
    <name type="scientific">Rhizophora mucronata</name>
    <name type="common">Asiatic mangrove</name>
    <dbReference type="NCBI Taxonomy" id="61149"/>
    <lineage>
        <taxon>Eukaryota</taxon>
        <taxon>Viridiplantae</taxon>
        <taxon>Streptophyta</taxon>
        <taxon>Embryophyta</taxon>
        <taxon>Tracheophyta</taxon>
        <taxon>Spermatophyta</taxon>
        <taxon>Magnoliopsida</taxon>
        <taxon>eudicotyledons</taxon>
        <taxon>Gunneridae</taxon>
        <taxon>Pentapetalae</taxon>
        <taxon>rosids</taxon>
        <taxon>fabids</taxon>
        <taxon>Malpighiales</taxon>
        <taxon>Rhizophoraceae</taxon>
        <taxon>Rhizophora</taxon>
    </lineage>
</organism>
<reference evidence="2" key="1">
    <citation type="submission" date="2018-02" db="EMBL/GenBank/DDBJ databases">
        <title>Rhizophora mucronata_Transcriptome.</title>
        <authorList>
            <person name="Meera S.P."/>
            <person name="Sreeshan A."/>
            <person name="Augustine A."/>
        </authorList>
    </citation>
    <scope>NUCLEOTIDE SEQUENCE</scope>
    <source>
        <tissue evidence="2">Leaf</tissue>
    </source>
</reference>
<protein>
    <submittedName>
        <fullName evidence="2">Uncharacterized protein</fullName>
    </submittedName>
</protein>
<accession>A0A2P2LIM6</accession>
<dbReference type="EMBL" id="GGEC01037327">
    <property type="protein sequence ID" value="MBX17811.1"/>
    <property type="molecule type" value="Transcribed_RNA"/>
</dbReference>
<proteinExistence type="predicted"/>
<evidence type="ECO:0000256" key="1">
    <source>
        <dbReference type="SAM" id="MobiDB-lite"/>
    </source>
</evidence>
<feature type="region of interest" description="Disordered" evidence="1">
    <location>
        <begin position="38"/>
        <end position="63"/>
    </location>
</feature>